<evidence type="ECO:0000313" key="3">
    <source>
        <dbReference type="Proteomes" id="UP001501285"/>
    </source>
</evidence>
<protein>
    <recommendedName>
        <fullName evidence="4">DUF222 domain-containing protein</fullName>
    </recommendedName>
</protein>
<evidence type="ECO:0008006" key="4">
    <source>
        <dbReference type="Google" id="ProtNLM"/>
    </source>
</evidence>
<proteinExistence type="predicted"/>
<comment type="caution">
    <text evidence="2">The sequence shown here is derived from an EMBL/GenBank/DDBJ whole genome shotgun (WGS) entry which is preliminary data.</text>
</comment>
<dbReference type="Proteomes" id="UP001501285">
    <property type="component" value="Unassembled WGS sequence"/>
</dbReference>
<evidence type="ECO:0000313" key="2">
    <source>
        <dbReference type="EMBL" id="GAA2027444.1"/>
    </source>
</evidence>
<sequence length="501" mass="53568">MPALEGRSVGELLLDSDLLVREVLMDTTLMDGRVMLRTWGEVVEAAADLWRAFPKSSLSAAHSERREVGLMERLETMNADLMKAARRRQWPGTGPADERLITVCENLTIAAELLPRRRTDVRPMRPEVEADLDAAKARLMHVLYVGAHGVQVALNRDLRDLAVAPAAKRAALPAESLKRTVEARDRVAAFEQLAGAYVSGTFPAALDGEYKPGAEPDRLRQALASWDIQAHRALVGTPTAATMMLIAQTQGHTAFASQTLLRAAAETGSVEPGQYRTRLAPALESAQASWVGLATTWAQLAPQRGRRVGPDLVLAANEIRAAMLEIIHERTGVASVETLAATVDLKRVAQTLQLGLATSTDLAYALREATAAPHLLASARGVNAIAMALEARGSNGNVSTEAWVRPVDHAQDRPIALPDMVRDSLTRAADQVTQAVKTAAGAAAFVSAPEGILAARTFARHSDSSAPCRPGGGNKRPTPSLVAINATPSVQGRTEGVARRR</sequence>
<reference evidence="3" key="1">
    <citation type="journal article" date="2019" name="Int. J. Syst. Evol. Microbiol.">
        <title>The Global Catalogue of Microorganisms (GCM) 10K type strain sequencing project: providing services to taxonomists for standard genome sequencing and annotation.</title>
        <authorList>
            <consortium name="The Broad Institute Genomics Platform"/>
            <consortium name="The Broad Institute Genome Sequencing Center for Infectious Disease"/>
            <person name="Wu L."/>
            <person name="Ma J."/>
        </authorList>
    </citation>
    <scope>NUCLEOTIDE SEQUENCE [LARGE SCALE GENOMIC DNA]</scope>
    <source>
        <strain evidence="3">JCM 14283</strain>
    </source>
</reference>
<feature type="region of interest" description="Disordered" evidence="1">
    <location>
        <begin position="462"/>
        <end position="481"/>
    </location>
</feature>
<evidence type="ECO:0000256" key="1">
    <source>
        <dbReference type="SAM" id="MobiDB-lite"/>
    </source>
</evidence>
<dbReference type="RefSeq" id="WP_343989854.1">
    <property type="nucleotide sequence ID" value="NZ_BAAANB010000006.1"/>
</dbReference>
<accession>A0ABP5FIJ3</accession>
<gene>
    <name evidence="2" type="ORF">GCM10009740_16440</name>
</gene>
<organism evidence="2 3">
    <name type="scientific">Terrabacter terrae</name>
    <dbReference type="NCBI Taxonomy" id="318434"/>
    <lineage>
        <taxon>Bacteria</taxon>
        <taxon>Bacillati</taxon>
        <taxon>Actinomycetota</taxon>
        <taxon>Actinomycetes</taxon>
        <taxon>Micrococcales</taxon>
        <taxon>Intrasporangiaceae</taxon>
        <taxon>Terrabacter</taxon>
    </lineage>
</organism>
<dbReference type="EMBL" id="BAAANB010000006">
    <property type="protein sequence ID" value="GAA2027444.1"/>
    <property type="molecule type" value="Genomic_DNA"/>
</dbReference>
<name>A0ABP5FIJ3_9MICO</name>
<keyword evidence="3" id="KW-1185">Reference proteome</keyword>